<sequence length="493" mass="53735">MAGGRRNSCPHCHSNPCINPVFCLGAEYGSSLLSMHYSDVPGGHGQVVNSISVPPIAYPGEAFIEPSLDTPSHLNNYVDGSSFHSHQQGSVIAIPRQKISSDDDSQLSAIVSRNVLCDHREDHDTGTYPPPPAQRDTQAVPGPMLNTTGYAAMVNGYYAPCNHWENQDLGTYPPPPAQRDVQPVLRPMLGTASYTTASGNALCNPWENLDMGTYPPPPARRDTQAVLGPMLSTTGHAAMVSGYALCNHWKNQDLGTYPPPPARRDVQVALYYILLDQNCLWFSLFITQPVLRPMLGTRGYITASGNALCNPWENLDMGTYPAPSAQRDAQVVLGPTLGTTGSVQPPCFASSPLADKAANNAFKASAQKKLAHDTDGCCPICSASLARPQDRKRHKVSHLPHWLQCPNSGCSWRGDRWEHLKKHRLKVHPSSSQASDKLKSIIYDPWPFVEGITDNATLEKARKSAIALVEKRAKEVGKSELWGDFWGRRGGKA</sequence>
<name>A0A9P5JZ38_9AGAM</name>
<evidence type="ECO:0000313" key="4">
    <source>
        <dbReference type="Proteomes" id="UP000759537"/>
    </source>
</evidence>
<proteinExistence type="predicted"/>
<feature type="region of interest" description="Disordered" evidence="1">
    <location>
        <begin position="120"/>
        <end position="141"/>
    </location>
</feature>
<accession>A0A9P5JZ38</accession>
<reference evidence="3" key="2">
    <citation type="journal article" date="2020" name="Nat. Commun.">
        <title>Large-scale genome sequencing of mycorrhizal fungi provides insights into the early evolution of symbiotic traits.</title>
        <authorList>
            <person name="Miyauchi S."/>
            <person name="Kiss E."/>
            <person name="Kuo A."/>
            <person name="Drula E."/>
            <person name="Kohler A."/>
            <person name="Sanchez-Garcia M."/>
            <person name="Morin E."/>
            <person name="Andreopoulos B."/>
            <person name="Barry K.W."/>
            <person name="Bonito G."/>
            <person name="Buee M."/>
            <person name="Carver A."/>
            <person name="Chen C."/>
            <person name="Cichocki N."/>
            <person name="Clum A."/>
            <person name="Culley D."/>
            <person name="Crous P.W."/>
            <person name="Fauchery L."/>
            <person name="Girlanda M."/>
            <person name="Hayes R.D."/>
            <person name="Keri Z."/>
            <person name="LaButti K."/>
            <person name="Lipzen A."/>
            <person name="Lombard V."/>
            <person name="Magnuson J."/>
            <person name="Maillard F."/>
            <person name="Murat C."/>
            <person name="Nolan M."/>
            <person name="Ohm R.A."/>
            <person name="Pangilinan J."/>
            <person name="Pereira M.F."/>
            <person name="Perotto S."/>
            <person name="Peter M."/>
            <person name="Pfister S."/>
            <person name="Riley R."/>
            <person name="Sitrit Y."/>
            <person name="Stielow J.B."/>
            <person name="Szollosi G."/>
            <person name="Zifcakova L."/>
            <person name="Stursova M."/>
            <person name="Spatafora J.W."/>
            <person name="Tedersoo L."/>
            <person name="Vaario L.M."/>
            <person name="Yamada A."/>
            <person name="Yan M."/>
            <person name="Wang P."/>
            <person name="Xu J."/>
            <person name="Bruns T."/>
            <person name="Baldrian P."/>
            <person name="Vilgalys R."/>
            <person name="Dunand C."/>
            <person name="Henrissat B."/>
            <person name="Grigoriev I.V."/>
            <person name="Hibbett D."/>
            <person name="Nagy L.G."/>
            <person name="Martin F.M."/>
        </authorList>
    </citation>
    <scope>NUCLEOTIDE SEQUENCE</scope>
    <source>
        <strain evidence="3">Prilba</strain>
    </source>
</reference>
<evidence type="ECO:0000259" key="2">
    <source>
        <dbReference type="SMART" id="SM00355"/>
    </source>
</evidence>
<organism evidence="3 4">
    <name type="scientific">Russula ochroleuca</name>
    <dbReference type="NCBI Taxonomy" id="152965"/>
    <lineage>
        <taxon>Eukaryota</taxon>
        <taxon>Fungi</taxon>
        <taxon>Dikarya</taxon>
        <taxon>Basidiomycota</taxon>
        <taxon>Agaricomycotina</taxon>
        <taxon>Agaricomycetes</taxon>
        <taxon>Russulales</taxon>
        <taxon>Russulaceae</taxon>
        <taxon>Russula</taxon>
    </lineage>
</organism>
<dbReference type="SMART" id="SM00355">
    <property type="entry name" value="ZnF_C2H2"/>
    <property type="match status" value="2"/>
</dbReference>
<feature type="domain" description="C2H2-type" evidence="2">
    <location>
        <begin position="403"/>
        <end position="428"/>
    </location>
</feature>
<gene>
    <name evidence="3" type="ORF">DFH94DRAFT_144164</name>
</gene>
<keyword evidence="4" id="KW-1185">Reference proteome</keyword>
<reference evidence="3" key="1">
    <citation type="submission" date="2019-10" db="EMBL/GenBank/DDBJ databases">
        <authorList>
            <consortium name="DOE Joint Genome Institute"/>
            <person name="Kuo A."/>
            <person name="Miyauchi S."/>
            <person name="Kiss E."/>
            <person name="Drula E."/>
            <person name="Kohler A."/>
            <person name="Sanchez-Garcia M."/>
            <person name="Andreopoulos B."/>
            <person name="Barry K.W."/>
            <person name="Bonito G."/>
            <person name="Buee M."/>
            <person name="Carver A."/>
            <person name="Chen C."/>
            <person name="Cichocki N."/>
            <person name="Clum A."/>
            <person name="Culley D."/>
            <person name="Crous P.W."/>
            <person name="Fauchery L."/>
            <person name="Girlanda M."/>
            <person name="Hayes R."/>
            <person name="Keri Z."/>
            <person name="LaButti K."/>
            <person name="Lipzen A."/>
            <person name="Lombard V."/>
            <person name="Magnuson J."/>
            <person name="Maillard F."/>
            <person name="Morin E."/>
            <person name="Murat C."/>
            <person name="Nolan M."/>
            <person name="Ohm R."/>
            <person name="Pangilinan J."/>
            <person name="Pereira M."/>
            <person name="Perotto S."/>
            <person name="Peter M."/>
            <person name="Riley R."/>
            <person name="Sitrit Y."/>
            <person name="Stielow B."/>
            <person name="Szollosi G."/>
            <person name="Zifcakova L."/>
            <person name="Stursova M."/>
            <person name="Spatafora J.W."/>
            <person name="Tedersoo L."/>
            <person name="Vaario L.-M."/>
            <person name="Yamada A."/>
            <person name="Yan M."/>
            <person name="Wang P."/>
            <person name="Xu J."/>
            <person name="Bruns T."/>
            <person name="Baldrian P."/>
            <person name="Vilgalys R."/>
            <person name="Henrissat B."/>
            <person name="Grigoriev I.V."/>
            <person name="Hibbett D."/>
            <person name="Nagy L.G."/>
            <person name="Martin F.M."/>
        </authorList>
    </citation>
    <scope>NUCLEOTIDE SEQUENCE</scope>
    <source>
        <strain evidence="3">Prilba</strain>
    </source>
</reference>
<evidence type="ECO:0000313" key="3">
    <source>
        <dbReference type="EMBL" id="KAF8472938.1"/>
    </source>
</evidence>
<dbReference type="OrthoDB" id="3132492at2759"/>
<dbReference type="Proteomes" id="UP000759537">
    <property type="component" value="Unassembled WGS sequence"/>
</dbReference>
<comment type="caution">
    <text evidence="3">The sequence shown here is derived from an EMBL/GenBank/DDBJ whole genome shotgun (WGS) entry which is preliminary data.</text>
</comment>
<dbReference type="InterPro" id="IPR013087">
    <property type="entry name" value="Znf_C2H2_type"/>
</dbReference>
<protein>
    <recommendedName>
        <fullName evidence="2">C2H2-type domain-containing protein</fullName>
    </recommendedName>
</protein>
<feature type="domain" description="C2H2-type" evidence="2">
    <location>
        <begin position="376"/>
        <end position="398"/>
    </location>
</feature>
<evidence type="ECO:0000256" key="1">
    <source>
        <dbReference type="SAM" id="MobiDB-lite"/>
    </source>
</evidence>
<dbReference type="EMBL" id="WHVB01000019">
    <property type="protein sequence ID" value="KAF8472938.1"/>
    <property type="molecule type" value="Genomic_DNA"/>
</dbReference>
<dbReference type="AlphaFoldDB" id="A0A9P5JZ38"/>